<dbReference type="Proteomes" id="UP001056384">
    <property type="component" value="Chromosome 6"/>
</dbReference>
<name>A0A9Q9AZW1_9PEZI</name>
<dbReference type="AlphaFoldDB" id="A0A9Q9AZW1"/>
<accession>A0A9Q9AZW1</accession>
<proteinExistence type="predicted"/>
<gene>
    <name evidence="1" type="ORF">Slin15195_G080900</name>
</gene>
<reference evidence="1" key="1">
    <citation type="submission" date="2022-06" db="EMBL/GenBank/DDBJ databases">
        <title>Complete genome sequences of two strains of the flax pathogen Septoria linicola.</title>
        <authorList>
            <person name="Lapalu N."/>
            <person name="Simon A."/>
            <person name="Demenou B."/>
            <person name="Paumier D."/>
            <person name="Guillot M.-P."/>
            <person name="Gout L."/>
            <person name="Valade R."/>
        </authorList>
    </citation>
    <scope>NUCLEOTIDE SEQUENCE</scope>
    <source>
        <strain evidence="1">SE15195</strain>
    </source>
</reference>
<protein>
    <submittedName>
        <fullName evidence="1">Uncharacterized protein</fullName>
    </submittedName>
</protein>
<dbReference type="EMBL" id="CP099423">
    <property type="protein sequence ID" value="USW54771.1"/>
    <property type="molecule type" value="Genomic_DNA"/>
</dbReference>
<evidence type="ECO:0000313" key="1">
    <source>
        <dbReference type="EMBL" id="USW54771.1"/>
    </source>
</evidence>
<organism evidence="1 2">
    <name type="scientific">Septoria linicola</name>
    <dbReference type="NCBI Taxonomy" id="215465"/>
    <lineage>
        <taxon>Eukaryota</taxon>
        <taxon>Fungi</taxon>
        <taxon>Dikarya</taxon>
        <taxon>Ascomycota</taxon>
        <taxon>Pezizomycotina</taxon>
        <taxon>Dothideomycetes</taxon>
        <taxon>Dothideomycetidae</taxon>
        <taxon>Mycosphaerellales</taxon>
        <taxon>Mycosphaerellaceae</taxon>
        <taxon>Septoria</taxon>
    </lineage>
</organism>
<keyword evidence="2" id="KW-1185">Reference proteome</keyword>
<evidence type="ECO:0000313" key="2">
    <source>
        <dbReference type="Proteomes" id="UP001056384"/>
    </source>
</evidence>
<sequence length="132" mass="14419">MVPRDDRPILELELPGLAIFNPGSLIPEGFRISFAAPEADNTTAGFEIEGKEVVGNLTGFVENARGIRFGNFSIVNDVLEDIFGEWITIDESAPETVKSTLSAVSDAVDDGQITYEELESISDRVRGQKEED</sequence>